<dbReference type="Proteomes" id="UP000663870">
    <property type="component" value="Unassembled WGS sequence"/>
</dbReference>
<evidence type="ECO:0000313" key="9">
    <source>
        <dbReference type="Proteomes" id="UP000663854"/>
    </source>
</evidence>
<dbReference type="GO" id="GO:0006289">
    <property type="term" value="P:nucleotide-excision repair"/>
    <property type="evidence" value="ECO:0007669"/>
    <property type="project" value="TreeGrafter"/>
</dbReference>
<evidence type="ECO:0000256" key="5">
    <source>
        <dbReference type="SAM" id="MobiDB-lite"/>
    </source>
</evidence>
<dbReference type="InterPro" id="IPR014892">
    <property type="entry name" value="RPA_C"/>
</dbReference>
<proteinExistence type="inferred from homology"/>
<name>A0A814HT64_9BILA</name>
<dbReference type="FunFam" id="1.10.10.10:FF:000168">
    <property type="entry name" value="Replication protein A 32 kDa subunit"/>
    <property type="match status" value="1"/>
</dbReference>
<comment type="subcellular location">
    <subcellularLocation>
        <location evidence="1">Nucleus</location>
    </subcellularLocation>
</comment>
<evidence type="ECO:0000256" key="3">
    <source>
        <dbReference type="ARBA" id="ARBA00023125"/>
    </source>
</evidence>
<dbReference type="Gene3D" id="2.40.50.140">
    <property type="entry name" value="Nucleic acid-binding proteins"/>
    <property type="match status" value="1"/>
</dbReference>
<dbReference type="EMBL" id="CAJNOH010000361">
    <property type="protein sequence ID" value="CAF1014350.1"/>
    <property type="molecule type" value="Genomic_DNA"/>
</dbReference>
<comment type="similarity">
    <text evidence="2">Belongs to the replication factor A protein 2 family.</text>
</comment>
<dbReference type="EMBL" id="CAJNOL010000572">
    <property type="protein sequence ID" value="CAF1121270.1"/>
    <property type="molecule type" value="Genomic_DNA"/>
</dbReference>
<feature type="domain" description="Replication protein A C-terminal" evidence="6">
    <location>
        <begin position="162"/>
        <end position="244"/>
    </location>
</feature>
<keyword evidence="3" id="KW-0238">DNA-binding</keyword>
<dbReference type="GO" id="GO:0035861">
    <property type="term" value="C:site of double-strand break"/>
    <property type="evidence" value="ECO:0007669"/>
    <property type="project" value="TreeGrafter"/>
</dbReference>
<evidence type="ECO:0000256" key="2">
    <source>
        <dbReference type="ARBA" id="ARBA00007815"/>
    </source>
</evidence>
<dbReference type="InterPro" id="IPR040260">
    <property type="entry name" value="RFA2-like"/>
</dbReference>
<dbReference type="Proteomes" id="UP000663854">
    <property type="component" value="Unassembled WGS sequence"/>
</dbReference>
<reference evidence="7" key="1">
    <citation type="submission" date="2021-02" db="EMBL/GenBank/DDBJ databases">
        <authorList>
            <person name="Nowell W R."/>
        </authorList>
    </citation>
    <scope>NUCLEOTIDE SEQUENCE</scope>
</reference>
<feature type="compositionally biased region" description="Gly residues" evidence="5">
    <location>
        <begin position="1"/>
        <end position="11"/>
    </location>
</feature>
<feature type="region of interest" description="Disordered" evidence="5">
    <location>
        <begin position="1"/>
        <end position="25"/>
    </location>
</feature>
<dbReference type="SUPFAM" id="SSF50249">
    <property type="entry name" value="Nucleic acid-binding proteins"/>
    <property type="match status" value="1"/>
</dbReference>
<evidence type="ECO:0000256" key="4">
    <source>
        <dbReference type="ARBA" id="ARBA00023242"/>
    </source>
</evidence>
<dbReference type="GO" id="GO:0005662">
    <property type="term" value="C:DNA replication factor A complex"/>
    <property type="evidence" value="ECO:0007669"/>
    <property type="project" value="TreeGrafter"/>
</dbReference>
<comment type="caution">
    <text evidence="7">The sequence shown here is derived from an EMBL/GenBank/DDBJ whole genome shotgun (WGS) entry which is preliminary data.</text>
</comment>
<sequence length="252" mass="27648">MALWEQGGGSGFQQRKAGGENDANNAQRSSIKGVLTCTIATILNAKHSESDNCFIYKHLKFNTVMIMGLIREANHEVNGSLATYNIDDHSGGSIEIKWWHDDSGEPIKPLTYIKVVGQVKTFAGKSHVVAHHVSKMHSLNELIAHNIECIHASICIRKQGETNGMNMTKTTNNPGSTQQTLTTSNGFTPVQNAVLNLLKTVTTMAGYSVTEICKQLKQFSENQVKQALEFLSGEGHIYSTTDDDHFRAASNN</sequence>
<dbReference type="PANTHER" id="PTHR13989">
    <property type="entry name" value="REPLICATION PROTEIN A-RELATED"/>
    <property type="match status" value="1"/>
</dbReference>
<accession>A0A814HT64</accession>
<dbReference type="InterPro" id="IPR012340">
    <property type="entry name" value="NA-bd_OB-fold"/>
</dbReference>
<evidence type="ECO:0000313" key="8">
    <source>
        <dbReference type="EMBL" id="CAF1121270.1"/>
    </source>
</evidence>
<evidence type="ECO:0000256" key="1">
    <source>
        <dbReference type="ARBA" id="ARBA00004123"/>
    </source>
</evidence>
<keyword evidence="4" id="KW-0539">Nucleus</keyword>
<dbReference type="Gene3D" id="1.10.10.10">
    <property type="entry name" value="Winged helix-like DNA-binding domain superfamily/Winged helix DNA-binding domain"/>
    <property type="match status" value="1"/>
</dbReference>
<dbReference type="PANTHER" id="PTHR13989:SF16">
    <property type="entry name" value="REPLICATION PROTEIN A2"/>
    <property type="match status" value="1"/>
</dbReference>
<organism evidence="7 9">
    <name type="scientific">Rotaria sordida</name>
    <dbReference type="NCBI Taxonomy" id="392033"/>
    <lineage>
        <taxon>Eukaryota</taxon>
        <taxon>Metazoa</taxon>
        <taxon>Spiralia</taxon>
        <taxon>Gnathifera</taxon>
        <taxon>Rotifera</taxon>
        <taxon>Eurotatoria</taxon>
        <taxon>Bdelloidea</taxon>
        <taxon>Philodinida</taxon>
        <taxon>Philodinidae</taxon>
        <taxon>Rotaria</taxon>
    </lineage>
</organism>
<dbReference type="GO" id="GO:0000724">
    <property type="term" value="P:double-strand break repair via homologous recombination"/>
    <property type="evidence" value="ECO:0007669"/>
    <property type="project" value="TreeGrafter"/>
</dbReference>
<dbReference type="InterPro" id="IPR036390">
    <property type="entry name" value="WH_DNA-bd_sf"/>
</dbReference>
<dbReference type="InterPro" id="IPR036388">
    <property type="entry name" value="WH-like_DNA-bd_sf"/>
</dbReference>
<dbReference type="Pfam" id="PF08784">
    <property type="entry name" value="RPA_C"/>
    <property type="match status" value="1"/>
</dbReference>
<dbReference type="GO" id="GO:0006260">
    <property type="term" value="P:DNA replication"/>
    <property type="evidence" value="ECO:0007669"/>
    <property type="project" value="TreeGrafter"/>
</dbReference>
<evidence type="ECO:0000313" key="7">
    <source>
        <dbReference type="EMBL" id="CAF1014350.1"/>
    </source>
</evidence>
<evidence type="ECO:0000313" key="10">
    <source>
        <dbReference type="Proteomes" id="UP000663870"/>
    </source>
</evidence>
<protein>
    <recommendedName>
        <fullName evidence="6">Replication protein A C-terminal domain-containing protein</fullName>
    </recommendedName>
</protein>
<dbReference type="SUPFAM" id="SSF46785">
    <property type="entry name" value="Winged helix' DNA-binding domain"/>
    <property type="match status" value="1"/>
</dbReference>
<keyword evidence="10" id="KW-1185">Reference proteome</keyword>
<dbReference type="AlphaFoldDB" id="A0A814HT64"/>
<evidence type="ECO:0000259" key="6">
    <source>
        <dbReference type="Pfam" id="PF08784"/>
    </source>
</evidence>
<gene>
    <name evidence="8" type="ORF">JXQ802_LOCUS20218</name>
    <name evidence="7" type="ORF">PYM288_LOCUS15278</name>
</gene>
<dbReference type="GO" id="GO:0003697">
    <property type="term" value="F:single-stranded DNA binding"/>
    <property type="evidence" value="ECO:0007669"/>
    <property type="project" value="TreeGrafter"/>
</dbReference>
<dbReference type="GO" id="GO:0000781">
    <property type="term" value="C:chromosome, telomeric region"/>
    <property type="evidence" value="ECO:0007669"/>
    <property type="project" value="TreeGrafter"/>
</dbReference>